<dbReference type="PANTHER" id="PTHR43304">
    <property type="entry name" value="PHYTOCHROME-LIKE PROTEIN CPH1"/>
    <property type="match status" value="1"/>
</dbReference>
<dbReference type="Pfam" id="PF02518">
    <property type="entry name" value="HATPase_c"/>
    <property type="match status" value="1"/>
</dbReference>
<feature type="domain" description="Histidine kinase" evidence="7">
    <location>
        <begin position="431"/>
        <end position="640"/>
    </location>
</feature>
<keyword evidence="4" id="KW-0808">Transferase</keyword>
<dbReference type="Pfam" id="PF13188">
    <property type="entry name" value="PAS_8"/>
    <property type="match status" value="1"/>
</dbReference>
<dbReference type="InterPro" id="IPR004358">
    <property type="entry name" value="Sig_transdc_His_kin-like_C"/>
</dbReference>
<evidence type="ECO:0000256" key="2">
    <source>
        <dbReference type="ARBA" id="ARBA00012438"/>
    </source>
</evidence>
<feature type="domain" description="PAC" evidence="9">
    <location>
        <begin position="361"/>
        <end position="413"/>
    </location>
</feature>
<dbReference type="InterPro" id="IPR036097">
    <property type="entry name" value="HisK_dim/P_sf"/>
</dbReference>
<dbReference type="NCBIfam" id="TIGR00229">
    <property type="entry name" value="sensory_box"/>
    <property type="match status" value="2"/>
</dbReference>
<evidence type="ECO:0000259" key="7">
    <source>
        <dbReference type="PROSITE" id="PS50109"/>
    </source>
</evidence>
<dbReference type="PROSITE" id="PS50113">
    <property type="entry name" value="PAC"/>
    <property type="match status" value="1"/>
</dbReference>
<dbReference type="EMBL" id="JACVXD010000001">
    <property type="protein sequence ID" value="MBD0822993.1"/>
    <property type="molecule type" value="Genomic_DNA"/>
</dbReference>
<dbReference type="CDD" id="cd00082">
    <property type="entry name" value="HisKA"/>
    <property type="match status" value="1"/>
</dbReference>
<feature type="coiled-coil region" evidence="6">
    <location>
        <begin position="6"/>
        <end position="40"/>
    </location>
</feature>
<dbReference type="Proteomes" id="UP000621516">
    <property type="component" value="Unassembled WGS sequence"/>
</dbReference>
<comment type="caution">
    <text evidence="10">The sequence shown here is derived from an EMBL/GenBank/DDBJ whole genome shotgun (WGS) entry which is preliminary data.</text>
</comment>
<dbReference type="PROSITE" id="PS50109">
    <property type="entry name" value="HIS_KIN"/>
    <property type="match status" value="1"/>
</dbReference>
<sequence>MSQDVIDILKQQLAEEKAARISLEKELSEANKKLEYINLNLQDGYEGIVDAFLIMNLSGNILKMNESARNILDFKDDGIGYNLMSMVNPEDLEMVSTSFKQLLNEGVITNFELKIKTPLQNYKVVQINGNILYENNKPVAAQGIIRDITKSKEAEEKLRESENRLTTVISNLDKGILLEDENRNIIVTNSKFCEFFNIPLKLEEMVGYDCRVAAEQAKHLFKESDAFVDRIEEVIDGCEMVLGEELEMIDGRVFERDYVPVFRDGKHKGHLWTYKDFTIRRQYRENLDQERLKYRNVITKMNLGLVEVDLQDCITVANENFLRMSGYSVEELIGIDAKNLFKFDKQFMEEKRENRDQGLTDSYEIKMITKAGEERDWLVSVAPNYDSTGNMIGSIGIHLDITDVKSLEREKVNLLEALERSNNELQEYAHIVSHDLKSPLRSINALVNWIKDDNKGALDVQTIQNLGLIETTLERMEQLISDVLLYSSIGFYESEKEPVNVQEVVQDLLQILFIPEHITVYILKPLPVVFGHKTKIQQLFQNLISNAIKFIDKEKGLIYISFEEQPDCYQFSVQDNGMGIDKKYHDKIFKVFHALKKSNDSTGIGLSIVQKIVELHNGKIWLESKPNKGTTFFFTLKKGPNGAA</sequence>
<dbReference type="EC" id="2.7.13.3" evidence="2"/>
<evidence type="ECO:0000259" key="9">
    <source>
        <dbReference type="PROSITE" id="PS50113"/>
    </source>
</evidence>
<dbReference type="SUPFAM" id="SSF55785">
    <property type="entry name" value="PYP-like sensor domain (PAS domain)"/>
    <property type="match status" value="3"/>
</dbReference>
<dbReference type="Gene3D" id="3.30.450.20">
    <property type="entry name" value="PAS domain"/>
    <property type="match status" value="3"/>
</dbReference>
<gene>
    <name evidence="10" type="ORF">ICJ85_03075</name>
</gene>
<dbReference type="Pfam" id="PF13426">
    <property type="entry name" value="PAS_9"/>
    <property type="match status" value="1"/>
</dbReference>
<protein>
    <recommendedName>
        <fullName evidence="2">histidine kinase</fullName>
        <ecNumber evidence="2">2.7.13.3</ecNumber>
    </recommendedName>
</protein>
<evidence type="ECO:0000259" key="8">
    <source>
        <dbReference type="PROSITE" id="PS50112"/>
    </source>
</evidence>
<evidence type="ECO:0000256" key="3">
    <source>
        <dbReference type="ARBA" id="ARBA00022553"/>
    </source>
</evidence>
<dbReference type="InterPro" id="IPR003661">
    <property type="entry name" value="HisK_dim/P_dom"/>
</dbReference>
<feature type="domain" description="PAS" evidence="8">
    <location>
        <begin position="290"/>
        <end position="334"/>
    </location>
</feature>
<dbReference type="InterPro" id="IPR003594">
    <property type="entry name" value="HATPase_dom"/>
</dbReference>
<evidence type="ECO:0000256" key="4">
    <source>
        <dbReference type="ARBA" id="ARBA00022679"/>
    </source>
</evidence>
<dbReference type="AlphaFoldDB" id="A0A8J6Q1Q8"/>
<dbReference type="SMART" id="SM00091">
    <property type="entry name" value="PAS"/>
    <property type="match status" value="3"/>
</dbReference>
<keyword evidence="5" id="KW-0418">Kinase</keyword>
<dbReference type="GO" id="GO:0000155">
    <property type="term" value="F:phosphorelay sensor kinase activity"/>
    <property type="evidence" value="ECO:0007669"/>
    <property type="project" value="InterPro"/>
</dbReference>
<accession>A0A8J6Q1Q8</accession>
<dbReference type="RefSeq" id="WP_188222294.1">
    <property type="nucleotide sequence ID" value="NZ_JACVXD010000001.1"/>
</dbReference>
<comment type="catalytic activity">
    <reaction evidence="1">
        <text>ATP + protein L-histidine = ADP + protein N-phospho-L-histidine.</text>
        <dbReference type="EC" id="2.7.13.3"/>
    </reaction>
</comment>
<dbReference type="InterPro" id="IPR005467">
    <property type="entry name" value="His_kinase_dom"/>
</dbReference>
<proteinExistence type="predicted"/>
<dbReference type="InterPro" id="IPR052162">
    <property type="entry name" value="Sensor_kinase/Photoreceptor"/>
</dbReference>
<dbReference type="SMART" id="SM00388">
    <property type="entry name" value="HisKA"/>
    <property type="match status" value="1"/>
</dbReference>
<name>A0A8J6Q1Q8_9FLAO</name>
<feature type="domain" description="PAS" evidence="8">
    <location>
        <begin position="46"/>
        <end position="106"/>
    </location>
</feature>
<dbReference type="InterPro" id="IPR001610">
    <property type="entry name" value="PAC"/>
</dbReference>
<keyword evidence="3" id="KW-0597">Phosphoprotein</keyword>
<keyword evidence="6" id="KW-0175">Coiled coil</keyword>
<dbReference type="SMART" id="SM00387">
    <property type="entry name" value="HATPase_c"/>
    <property type="match status" value="1"/>
</dbReference>
<dbReference type="Pfam" id="PF00512">
    <property type="entry name" value="HisKA"/>
    <property type="match status" value="1"/>
</dbReference>
<evidence type="ECO:0000256" key="1">
    <source>
        <dbReference type="ARBA" id="ARBA00000085"/>
    </source>
</evidence>
<dbReference type="PROSITE" id="PS50112">
    <property type="entry name" value="PAS"/>
    <property type="match status" value="2"/>
</dbReference>
<dbReference type="InterPro" id="IPR000014">
    <property type="entry name" value="PAS"/>
</dbReference>
<reference evidence="10 11" key="1">
    <citation type="journal article" date="2018" name="J. Microbiol.">
        <title>Aestuariibaculum marinum sp. nov., a marine bacterium isolated from seawater in South Korea.</title>
        <authorList>
            <person name="Choi J."/>
            <person name="Lee D."/>
            <person name="Jang J.H."/>
            <person name="Cha S."/>
            <person name="Seo T."/>
        </authorList>
    </citation>
    <scope>NUCLEOTIDE SEQUENCE [LARGE SCALE GENOMIC DNA]</scope>
    <source>
        <strain evidence="10 11">IP7</strain>
    </source>
</reference>
<dbReference type="PANTHER" id="PTHR43304:SF1">
    <property type="entry name" value="PAC DOMAIN-CONTAINING PROTEIN"/>
    <property type="match status" value="1"/>
</dbReference>
<evidence type="ECO:0000256" key="5">
    <source>
        <dbReference type="ARBA" id="ARBA00022777"/>
    </source>
</evidence>
<dbReference type="CDD" id="cd00130">
    <property type="entry name" value="PAS"/>
    <property type="match status" value="2"/>
</dbReference>
<dbReference type="Gene3D" id="3.30.565.10">
    <property type="entry name" value="Histidine kinase-like ATPase, C-terminal domain"/>
    <property type="match status" value="1"/>
</dbReference>
<organism evidence="10 11">
    <name type="scientific">Aestuariibaculum marinum</name>
    <dbReference type="NCBI Taxonomy" id="2683592"/>
    <lineage>
        <taxon>Bacteria</taxon>
        <taxon>Pseudomonadati</taxon>
        <taxon>Bacteroidota</taxon>
        <taxon>Flavobacteriia</taxon>
        <taxon>Flavobacteriales</taxon>
        <taxon>Flavobacteriaceae</taxon>
    </lineage>
</organism>
<dbReference type="InterPro" id="IPR035965">
    <property type="entry name" value="PAS-like_dom_sf"/>
</dbReference>
<dbReference type="InterPro" id="IPR013655">
    <property type="entry name" value="PAS_fold_3"/>
</dbReference>
<dbReference type="InterPro" id="IPR036890">
    <property type="entry name" value="HATPase_C_sf"/>
</dbReference>
<dbReference type="SUPFAM" id="SSF55874">
    <property type="entry name" value="ATPase domain of HSP90 chaperone/DNA topoisomerase II/histidine kinase"/>
    <property type="match status" value="1"/>
</dbReference>
<evidence type="ECO:0000313" key="10">
    <source>
        <dbReference type="EMBL" id="MBD0822993.1"/>
    </source>
</evidence>
<dbReference type="SMART" id="SM00086">
    <property type="entry name" value="PAC"/>
    <property type="match status" value="2"/>
</dbReference>
<dbReference type="SUPFAM" id="SSF47384">
    <property type="entry name" value="Homodimeric domain of signal transducing histidine kinase"/>
    <property type="match status" value="1"/>
</dbReference>
<dbReference type="Pfam" id="PF08447">
    <property type="entry name" value="PAS_3"/>
    <property type="match status" value="1"/>
</dbReference>
<dbReference type="InterPro" id="IPR000700">
    <property type="entry name" value="PAS-assoc_C"/>
</dbReference>
<dbReference type="PRINTS" id="PR00344">
    <property type="entry name" value="BCTRLSENSOR"/>
</dbReference>
<dbReference type="FunFam" id="3.30.565.10:FF:000006">
    <property type="entry name" value="Sensor histidine kinase WalK"/>
    <property type="match status" value="1"/>
</dbReference>
<keyword evidence="11" id="KW-1185">Reference proteome</keyword>
<dbReference type="Gene3D" id="1.10.287.130">
    <property type="match status" value="1"/>
</dbReference>
<evidence type="ECO:0000313" key="11">
    <source>
        <dbReference type="Proteomes" id="UP000621516"/>
    </source>
</evidence>
<evidence type="ECO:0000256" key="6">
    <source>
        <dbReference type="SAM" id="Coils"/>
    </source>
</evidence>